<keyword evidence="1" id="KW-0812">Transmembrane</keyword>
<dbReference type="Proteomes" id="UP000199026">
    <property type="component" value="Unassembled WGS sequence"/>
</dbReference>
<dbReference type="RefSeq" id="WP_089890336.1">
    <property type="nucleotide sequence ID" value="NZ_CALJFH010000012.1"/>
</dbReference>
<dbReference type="EMBL" id="FNPR01000002">
    <property type="protein sequence ID" value="SDY49989.1"/>
    <property type="molecule type" value="Genomic_DNA"/>
</dbReference>
<organism evidence="3 4">
    <name type="scientific">Lentibacter algarum</name>
    <dbReference type="NCBI Taxonomy" id="576131"/>
    <lineage>
        <taxon>Bacteria</taxon>
        <taxon>Pseudomonadati</taxon>
        <taxon>Pseudomonadota</taxon>
        <taxon>Alphaproteobacteria</taxon>
        <taxon>Rhodobacterales</taxon>
        <taxon>Roseobacteraceae</taxon>
        <taxon>Lentibacter</taxon>
    </lineage>
</organism>
<evidence type="ECO:0000259" key="2">
    <source>
        <dbReference type="Pfam" id="PF09976"/>
    </source>
</evidence>
<dbReference type="AlphaFoldDB" id="A0A1H3KDE9"/>
<dbReference type="STRING" id="576131.SAMN05444486_102472"/>
<keyword evidence="1" id="KW-1133">Transmembrane helix</keyword>
<evidence type="ECO:0000256" key="1">
    <source>
        <dbReference type="SAM" id="Phobius"/>
    </source>
</evidence>
<name>A0A1H3KDE9_9RHOB</name>
<feature type="transmembrane region" description="Helical" evidence="1">
    <location>
        <begin position="27"/>
        <end position="45"/>
    </location>
</feature>
<reference evidence="3 4" key="1">
    <citation type="submission" date="2016-10" db="EMBL/GenBank/DDBJ databases">
        <authorList>
            <person name="de Groot N.N."/>
        </authorList>
    </citation>
    <scope>NUCLEOTIDE SEQUENCE [LARGE SCALE GENOMIC DNA]</scope>
    <source>
        <strain evidence="3 4">DSM 24677</strain>
    </source>
</reference>
<feature type="domain" description="Ancillary SecYEG translocon subunit/Cell division coordinator CpoB TPR" evidence="2">
    <location>
        <begin position="22"/>
        <end position="142"/>
    </location>
</feature>
<evidence type="ECO:0000313" key="4">
    <source>
        <dbReference type="Proteomes" id="UP000199026"/>
    </source>
</evidence>
<dbReference type="OrthoDB" id="7173339at2"/>
<keyword evidence="4" id="KW-1185">Reference proteome</keyword>
<dbReference type="Pfam" id="PF09976">
    <property type="entry name" value="TPR_21"/>
    <property type="match status" value="1"/>
</dbReference>
<protein>
    <recommendedName>
        <fullName evidence="2">Ancillary SecYEG translocon subunit/Cell division coordinator CpoB TPR domain-containing protein</fullName>
    </recommendedName>
</protein>
<gene>
    <name evidence="3" type="ORF">SAMN05444486_102472</name>
</gene>
<dbReference type="InterPro" id="IPR018704">
    <property type="entry name" value="SecYEG/CpoB_TPR"/>
</dbReference>
<proteinExistence type="predicted"/>
<keyword evidence="1" id="KW-0472">Membrane</keyword>
<sequence>MSDTDSFIEEVTEEVRRDRLFAWMKRYGWMVICAVIIVVGGAGFIEYRKAQATAQYQAFGDGILAALDNNEAAERATALASIQGSDVGGRAVLALLTSKEQFDAGSQKEAQETLQLLANDGDVPLVYRQVASFKLLALQENQLSLAERKTGYEALIGGNPQLEVLVEEQLALIEIEQGNTEEAIAALGSIVQDSEATPGLRRRATQLIVALGGDVPEVATAQEQSE</sequence>
<accession>A0A1H3KDE9</accession>
<evidence type="ECO:0000313" key="3">
    <source>
        <dbReference type="EMBL" id="SDY49989.1"/>
    </source>
</evidence>
<dbReference type="GeneID" id="78124543"/>